<evidence type="ECO:0000313" key="2">
    <source>
        <dbReference type="Proteomes" id="UP001195422"/>
    </source>
</evidence>
<dbReference type="Gene3D" id="1.10.10.10">
    <property type="entry name" value="Winged helix-like DNA-binding domain superfamily/Winged helix DNA-binding domain"/>
    <property type="match status" value="1"/>
</dbReference>
<organism evidence="1 2">
    <name type="scientific">Glutamicibacter protophormiae</name>
    <name type="common">Brevibacterium protophormiae</name>
    <dbReference type="NCBI Taxonomy" id="37930"/>
    <lineage>
        <taxon>Bacteria</taxon>
        <taxon>Bacillati</taxon>
        <taxon>Actinomycetota</taxon>
        <taxon>Actinomycetes</taxon>
        <taxon>Micrococcales</taxon>
        <taxon>Micrococcaceae</taxon>
        <taxon>Glutamicibacter</taxon>
    </lineage>
</organism>
<dbReference type="CDD" id="cd00090">
    <property type="entry name" value="HTH_ARSR"/>
    <property type="match status" value="1"/>
</dbReference>
<keyword evidence="2" id="KW-1185">Reference proteome</keyword>
<dbReference type="SUPFAM" id="SSF46785">
    <property type="entry name" value="Winged helix' DNA-binding domain"/>
    <property type="match status" value="1"/>
</dbReference>
<protein>
    <submittedName>
        <fullName evidence="1">ArsR family transcriptional regulator</fullName>
    </submittedName>
</protein>
<dbReference type="Proteomes" id="UP001195422">
    <property type="component" value="Unassembled WGS sequence"/>
</dbReference>
<reference evidence="1 2" key="1">
    <citation type="submission" date="2021-03" db="EMBL/GenBank/DDBJ databases">
        <title>Sequencing the genomes of 1000 actinobacteria strains.</title>
        <authorList>
            <person name="Klenk H.-P."/>
        </authorList>
    </citation>
    <scope>NUCLEOTIDE SEQUENCE [LARGE SCALE GENOMIC DNA]</scope>
    <source>
        <strain evidence="1 2">DSM 20168</strain>
    </source>
</reference>
<proteinExistence type="predicted"/>
<name>A0ABS4XRV9_GLUPR</name>
<dbReference type="RefSeq" id="WP_188948645.1">
    <property type="nucleotide sequence ID" value="NZ_BMPH01000008.1"/>
</dbReference>
<evidence type="ECO:0000313" key="1">
    <source>
        <dbReference type="EMBL" id="MBP2399248.1"/>
    </source>
</evidence>
<dbReference type="Pfam" id="PF12840">
    <property type="entry name" value="HTH_20"/>
    <property type="match status" value="1"/>
</dbReference>
<accession>A0ABS4XRV9</accession>
<dbReference type="InterPro" id="IPR036388">
    <property type="entry name" value="WH-like_DNA-bd_sf"/>
</dbReference>
<comment type="caution">
    <text evidence="1">The sequence shown here is derived from an EMBL/GenBank/DDBJ whole genome shotgun (WGS) entry which is preliminary data.</text>
</comment>
<dbReference type="InterPro" id="IPR011991">
    <property type="entry name" value="ArsR-like_HTH"/>
</dbReference>
<gene>
    <name evidence="1" type="ORF">JOF39_002329</name>
</gene>
<dbReference type="InterPro" id="IPR036390">
    <property type="entry name" value="WH_DNA-bd_sf"/>
</dbReference>
<dbReference type="EMBL" id="JAGIOJ010000001">
    <property type="protein sequence ID" value="MBP2399248.1"/>
    <property type="molecule type" value="Genomic_DNA"/>
</dbReference>
<sequence length="219" mass="23504">MSKMPQPMTQQMLKTLTDPVRRRLFDFVFASGKPVGRDEAAAAAGISRTLAAYHLDNLGEAGLLAISYARKQGKTGPGAGRPAKLYAPAHQEVSLNVPPRNYRLLGSLLATAAASDDSGVVLRALLAAARSEGIELGESGKDLLDLLHELGYEPVQEENGDITMANCPFHLVARHQTEMVCSMNRELLSGVLTGCRCDARRAELNPAEGRCCVVIHPEA</sequence>